<name>A0ABR4ZA64_9NOCA</name>
<organism evidence="1 2">
    <name type="scientific">Nocardia vulneris</name>
    <dbReference type="NCBI Taxonomy" id="1141657"/>
    <lineage>
        <taxon>Bacteria</taxon>
        <taxon>Bacillati</taxon>
        <taxon>Actinomycetota</taxon>
        <taxon>Actinomycetes</taxon>
        <taxon>Mycobacteriales</taxon>
        <taxon>Nocardiaceae</taxon>
        <taxon>Nocardia</taxon>
    </lineage>
</organism>
<gene>
    <name evidence="1" type="ORF">FG87_26540</name>
</gene>
<dbReference type="RefSeq" id="WP_043675931.1">
    <property type="nucleotide sequence ID" value="NZ_BDCI01000035.1"/>
</dbReference>
<accession>A0ABR4ZA64</accession>
<protein>
    <submittedName>
        <fullName evidence="1">Uncharacterized protein</fullName>
    </submittedName>
</protein>
<comment type="caution">
    <text evidence="1">The sequence shown here is derived from an EMBL/GenBank/DDBJ whole genome shotgun (WGS) entry which is preliminary data.</text>
</comment>
<evidence type="ECO:0000313" key="1">
    <source>
        <dbReference type="EMBL" id="KIA62153.1"/>
    </source>
</evidence>
<proteinExistence type="predicted"/>
<keyword evidence="2" id="KW-1185">Reference proteome</keyword>
<reference evidence="1 2" key="1">
    <citation type="journal article" date="2014" name="Int. J. Syst. Evol. Microbiol.">
        <title>Nocardia vulneris sp. nov., isolated from wounds of human patients in North America.</title>
        <authorList>
            <person name="Lasker B.A."/>
            <person name="Bell M."/>
            <person name="Klenk H.P."/>
            <person name="Sproer C."/>
            <person name="Schumann C."/>
            <person name="Schumann P."/>
            <person name="Brown J.M."/>
        </authorList>
    </citation>
    <scope>NUCLEOTIDE SEQUENCE [LARGE SCALE GENOMIC DNA]</scope>
    <source>
        <strain evidence="1 2">W9851</strain>
    </source>
</reference>
<evidence type="ECO:0000313" key="2">
    <source>
        <dbReference type="Proteomes" id="UP000031364"/>
    </source>
</evidence>
<dbReference type="EMBL" id="JNFP01000035">
    <property type="protein sequence ID" value="KIA62153.1"/>
    <property type="molecule type" value="Genomic_DNA"/>
</dbReference>
<dbReference type="Proteomes" id="UP000031364">
    <property type="component" value="Unassembled WGS sequence"/>
</dbReference>
<sequence length="440" mass="48881">MVAELPTTTTETEGLDTRRAFVDRWVRASAARVPVDRKCLTHQVNAWSLDLSKPDWVARRYGRAATVCAGAPPTSELTGWRRVRNLYGDFADPLARYVVSYYYATWALRPAGIPNKLRDPFREQARSTACTAVHLRLVRGSAAEPGVLGTEQVATSFVTQIGADAVEHRAAHRQSAVLAFADGVLDQARMLDRDHVAVADRFGLPFDAVEPLIAQLIDSADRLIAEYDRDLPTAPQASARTEDLLRFVDGEYEDVVAAIRRHTLAGVPPPVHLERRSEQLTEARTRTHRALLRAIRRGCAMTDEDARRMFYARLGWLLRGEAKMQSHREFDDHAAADTADHRTARDELLTKLRTYLIRHRAEIPLGIGASAEYDLVLRLLGLPGLEAELLIGDTAALTAWCAAAWAQQRPDHALAMDPAAAADVLLHAVRWAVEQSRDEA</sequence>